<dbReference type="EMBL" id="BJMU01000008">
    <property type="protein sequence ID" value="GEB83215.1"/>
    <property type="molecule type" value="Genomic_DNA"/>
</dbReference>
<keyword evidence="4" id="KW-1185">Reference proteome</keyword>
<evidence type="ECO:0000313" key="4">
    <source>
        <dbReference type="Proteomes" id="UP000317617"/>
    </source>
</evidence>
<dbReference type="STRING" id="104099.AD949_09565"/>
<keyword evidence="1" id="KW-0472">Membrane</keyword>
<feature type="transmembrane region" description="Helical" evidence="1">
    <location>
        <begin position="142"/>
        <end position="164"/>
    </location>
</feature>
<comment type="caution">
    <text evidence="3">The sequence shown here is derived from an EMBL/GenBank/DDBJ whole genome shotgun (WGS) entry which is preliminary data.</text>
</comment>
<dbReference type="InterPro" id="IPR058581">
    <property type="entry name" value="TM_HPP"/>
</dbReference>
<organism evidence="3 4">
    <name type="scientific">Acetobacter orleanensis</name>
    <dbReference type="NCBI Taxonomy" id="104099"/>
    <lineage>
        <taxon>Bacteria</taxon>
        <taxon>Pseudomonadati</taxon>
        <taxon>Pseudomonadota</taxon>
        <taxon>Alphaproteobacteria</taxon>
        <taxon>Acetobacterales</taxon>
        <taxon>Acetobacteraceae</taxon>
        <taxon>Acetobacter</taxon>
    </lineage>
</organism>
<accession>A0A4Y3TR11</accession>
<reference evidence="3 4" key="1">
    <citation type="submission" date="2019-06" db="EMBL/GenBank/DDBJ databases">
        <title>Whole genome shotgun sequence of Acetobacter orleanensis NBRC 13752.</title>
        <authorList>
            <person name="Hosoyama A."/>
            <person name="Uohara A."/>
            <person name="Ohji S."/>
            <person name="Ichikawa N."/>
        </authorList>
    </citation>
    <scope>NUCLEOTIDE SEQUENCE [LARGE SCALE GENOMIC DNA]</scope>
    <source>
        <strain evidence="3 4">NBRC 13752</strain>
    </source>
</reference>
<evidence type="ECO:0000259" key="2">
    <source>
        <dbReference type="Pfam" id="PF04982"/>
    </source>
</evidence>
<name>A0A4Y3TR11_9PROT</name>
<dbReference type="InterPro" id="IPR007065">
    <property type="entry name" value="HPP"/>
</dbReference>
<dbReference type="RefSeq" id="WP_052944556.1">
    <property type="nucleotide sequence ID" value="NZ_BJMU01000008.1"/>
</dbReference>
<protein>
    <recommendedName>
        <fullName evidence="2">HPP transmembrane region domain-containing protein</fullName>
    </recommendedName>
</protein>
<gene>
    <name evidence="3" type="ORF">AOR01nite_16920</name>
</gene>
<feature type="transmembrane region" description="Helical" evidence="1">
    <location>
        <begin position="50"/>
        <end position="70"/>
    </location>
</feature>
<evidence type="ECO:0000313" key="3">
    <source>
        <dbReference type="EMBL" id="GEB83215.1"/>
    </source>
</evidence>
<dbReference type="Pfam" id="PF04982">
    <property type="entry name" value="TM_HPP"/>
    <property type="match status" value="1"/>
</dbReference>
<feature type="transmembrane region" description="Helical" evidence="1">
    <location>
        <begin position="82"/>
        <end position="111"/>
    </location>
</feature>
<keyword evidence="1" id="KW-0812">Transmembrane</keyword>
<dbReference type="OrthoDB" id="9811720at2"/>
<dbReference type="Proteomes" id="UP000317617">
    <property type="component" value="Unassembled WGS sequence"/>
</dbReference>
<dbReference type="PANTHER" id="PTHR33741">
    <property type="entry name" value="TRANSMEMBRANE PROTEIN DDB_G0269096-RELATED"/>
    <property type="match status" value="1"/>
</dbReference>
<keyword evidence="1" id="KW-1133">Transmembrane helix</keyword>
<evidence type="ECO:0000256" key="1">
    <source>
        <dbReference type="SAM" id="Phobius"/>
    </source>
</evidence>
<feature type="domain" description="HPP transmembrane region" evidence="2">
    <location>
        <begin position="23"/>
        <end position="173"/>
    </location>
</feature>
<dbReference type="PANTHER" id="PTHR33741:SF5">
    <property type="entry name" value="TRANSMEMBRANE PROTEIN DDB_G0269096-RELATED"/>
    <property type="match status" value="1"/>
</dbReference>
<proteinExistence type="predicted"/>
<feature type="transmembrane region" description="Helical" evidence="1">
    <location>
        <begin position="21"/>
        <end position="44"/>
    </location>
</feature>
<dbReference type="AlphaFoldDB" id="A0A4Y3TR11"/>
<sequence length="229" mass="23414">MRNFFPFLPSFPARGSSIPPLALAAGPGAVCGISACLALTGLVAPASLPAIVAPIGASSVLVFAVPASPLAKPRAVIMGNTLSAAVGVLVSLVVSQPMLAAGLAVGLAIFVMSVTRSLHPPGGAAALTAVLMHPSTTGLETAFLFPLVPVGVNSVVLVCTGMLFHRFSGHSYPHHAVPVSPQTETAAGLLHEDILAALQKTGETFDIEIEDLERLLVLAEAHKKERLPT</sequence>